<proteinExistence type="predicted"/>
<keyword evidence="2" id="KW-1185">Reference proteome</keyword>
<evidence type="ECO:0000313" key="2">
    <source>
        <dbReference type="Proteomes" id="UP000732105"/>
    </source>
</evidence>
<name>A0ABX1WQZ3_9BACT</name>
<reference evidence="1 2" key="1">
    <citation type="submission" date="2018-12" db="EMBL/GenBank/DDBJ databases">
        <title>Marinifilum JC070 sp. nov., a marine bacterium isolated from Yongle Blue Hole in the South China Sea.</title>
        <authorList>
            <person name="Fu T."/>
        </authorList>
    </citation>
    <scope>NUCLEOTIDE SEQUENCE [LARGE SCALE GENOMIC DNA]</scope>
    <source>
        <strain evidence="1 2">JC070</strain>
    </source>
</reference>
<protein>
    <recommendedName>
        <fullName evidence="3">Lipoprotein</fullName>
    </recommendedName>
</protein>
<comment type="caution">
    <text evidence="1">The sequence shown here is derived from an EMBL/GenBank/DDBJ whole genome shotgun (WGS) entry which is preliminary data.</text>
</comment>
<gene>
    <name evidence="1" type="ORF">ELS83_01675</name>
</gene>
<evidence type="ECO:0008006" key="3">
    <source>
        <dbReference type="Google" id="ProtNLM"/>
    </source>
</evidence>
<accession>A0ABX1WQZ3</accession>
<organism evidence="1 2">
    <name type="scientific">Marinifilum caeruleilacunae</name>
    <dbReference type="NCBI Taxonomy" id="2499076"/>
    <lineage>
        <taxon>Bacteria</taxon>
        <taxon>Pseudomonadati</taxon>
        <taxon>Bacteroidota</taxon>
        <taxon>Bacteroidia</taxon>
        <taxon>Marinilabiliales</taxon>
        <taxon>Marinifilaceae</taxon>
    </lineage>
</organism>
<evidence type="ECO:0000313" key="1">
    <source>
        <dbReference type="EMBL" id="NOU58509.1"/>
    </source>
</evidence>
<dbReference type="Proteomes" id="UP000732105">
    <property type="component" value="Unassembled WGS sequence"/>
</dbReference>
<dbReference type="PROSITE" id="PS51257">
    <property type="entry name" value="PROKAR_LIPOPROTEIN"/>
    <property type="match status" value="1"/>
</dbReference>
<dbReference type="RefSeq" id="WP_171593778.1">
    <property type="nucleotide sequence ID" value="NZ_RZNH01000002.1"/>
</dbReference>
<dbReference type="EMBL" id="RZNH01000002">
    <property type="protein sequence ID" value="NOU58509.1"/>
    <property type="molecule type" value="Genomic_DNA"/>
</dbReference>
<sequence>MMKLPFLFLCLSIILLSCNSETKKNLSKESQIQPPPAPIVNSDLIEDFHSSLYLDSLLTNRKRKKLAEIRVHENSDSCKIILNTLVEWNDPGDFLNVQILNSKGKETLSINNIDGWMKCVGPYKLPESVHTLNVDKSGYTLIIDNKTGKQLVLFGYSYASQPGLMTIIDLFPEPKIIFNKQFDLHAISKVSTKGIRNYIGETELLKEVVLNMELMIIEE</sequence>